<accession>A0A8S5T3S5</accession>
<evidence type="ECO:0000313" key="1">
    <source>
        <dbReference type="EMBL" id="DAF57902.1"/>
    </source>
</evidence>
<reference evidence="1" key="1">
    <citation type="journal article" date="2021" name="Proc. Natl. Acad. Sci. U.S.A.">
        <title>A Catalog of Tens of Thousands of Viruses from Human Metagenomes Reveals Hidden Associations with Chronic Diseases.</title>
        <authorList>
            <person name="Tisza M.J."/>
            <person name="Buck C.B."/>
        </authorList>
    </citation>
    <scope>NUCLEOTIDE SEQUENCE</scope>
    <source>
        <strain evidence="1">CtXYk3</strain>
    </source>
</reference>
<sequence length="78" mass="9142">MKVRNRMKKLITISEEELNDVNELTYHGLMLKMRMLGIADENLDILLNLNKEYGEILIDNIKDVAKMRSREKCTSTRS</sequence>
<proteinExistence type="predicted"/>
<protein>
    <submittedName>
        <fullName evidence="1">Uncharacterized protein</fullName>
    </submittedName>
</protein>
<organism evidence="1">
    <name type="scientific">Siphoviridae sp. ctXYk3</name>
    <dbReference type="NCBI Taxonomy" id="2827886"/>
    <lineage>
        <taxon>Viruses</taxon>
        <taxon>Duplodnaviria</taxon>
        <taxon>Heunggongvirae</taxon>
        <taxon>Uroviricota</taxon>
        <taxon>Caudoviricetes</taxon>
    </lineage>
</organism>
<name>A0A8S5T3S5_9CAUD</name>
<dbReference type="EMBL" id="BK032743">
    <property type="protein sequence ID" value="DAF57902.1"/>
    <property type="molecule type" value="Genomic_DNA"/>
</dbReference>